<evidence type="ECO:0000313" key="2">
    <source>
        <dbReference type="Proteomes" id="UP000006160"/>
    </source>
</evidence>
<dbReference type="GeneID" id="66320238"/>
<protein>
    <submittedName>
        <fullName evidence="1">Uncharacterized protein</fullName>
    </submittedName>
</protein>
<dbReference type="EMBL" id="CP001660">
    <property type="protein sequence ID" value="ACT33727.1"/>
    <property type="molecule type" value="Genomic_DNA"/>
</dbReference>
<proteinExistence type="predicted"/>
<dbReference type="Proteomes" id="UP000006160">
    <property type="component" value="Plasmid pCLG2"/>
</dbReference>
<evidence type="ECO:0000313" key="1">
    <source>
        <dbReference type="EMBL" id="ACT33727.1"/>
    </source>
</evidence>
<keyword evidence="1" id="KW-0614">Plasmid</keyword>
<accession>A0A9N7FZC1</accession>
<reference evidence="1 2" key="1">
    <citation type="submission" date="2009-10" db="EMBL/GenBank/DDBJ databases">
        <authorList>
            <person name="Joardar V."/>
            <person name="Shrivastava S."/>
            <person name="Brinkac L.M."/>
            <person name="Harkins D.M."/>
            <person name="Durkin A.S."/>
            <person name="Sutton G."/>
        </authorList>
    </citation>
    <scope>NUCLEOTIDE SEQUENCE [LARGE SCALE GENOMIC DNA]</scope>
    <source>
        <strain evidence="2">D str. 1873</strain>
        <plasmid evidence="1 2">pCLG2</plasmid>
    </source>
</reference>
<gene>
    <name evidence="1" type="ORF">CLG_A0042</name>
</gene>
<sequence length="70" mass="8194">MKKLLFLKDVEMFNKIFKKGEYLNIVDKHAIINKVEGIIVYKIVEAIQCEHFISNNMLKSLLDNKLAIIE</sequence>
<name>A0A9N7FZC1_CLOBO</name>
<dbReference type="AlphaFoldDB" id="A0A9N7FZC1"/>
<dbReference type="RefSeq" id="WP_012775919.1">
    <property type="nucleotide sequence ID" value="NC_012945.1"/>
</dbReference>
<geneLocation type="plasmid" evidence="1 2">
    <name>pCLG2</name>
</geneLocation>
<organism evidence="1 2">
    <name type="scientific">Clostridium botulinum D str. 1873</name>
    <dbReference type="NCBI Taxonomy" id="592027"/>
    <lineage>
        <taxon>Bacteria</taxon>
        <taxon>Bacillati</taxon>
        <taxon>Bacillota</taxon>
        <taxon>Clostridia</taxon>
        <taxon>Eubacteriales</taxon>
        <taxon>Clostridiaceae</taxon>
        <taxon>Clostridium</taxon>
    </lineage>
</organism>